<gene>
    <name evidence="7" type="ORF">Psi01_24690</name>
</gene>
<keyword evidence="8" id="KW-1185">Reference proteome</keyword>
<keyword evidence="3" id="KW-0472">Membrane</keyword>
<dbReference type="PANTHER" id="PTHR43649:SF33">
    <property type="entry name" value="POLYGALACTURONAN_RHAMNOGALACTURONAN-BINDING PROTEIN YTCQ"/>
    <property type="match status" value="1"/>
</dbReference>
<dbReference type="AlphaFoldDB" id="A0A8J3SGX8"/>
<keyword evidence="4" id="KW-0564">Palmitate</keyword>
<evidence type="ECO:0000256" key="5">
    <source>
        <dbReference type="ARBA" id="ARBA00023288"/>
    </source>
</evidence>
<evidence type="ECO:0000313" key="8">
    <source>
        <dbReference type="Proteomes" id="UP000619788"/>
    </source>
</evidence>
<comment type="caution">
    <text evidence="7">The sequence shown here is derived from an EMBL/GenBank/DDBJ whole genome shotgun (WGS) entry which is preliminary data.</text>
</comment>
<organism evidence="7 8">
    <name type="scientific">Planobispora siamensis</name>
    <dbReference type="NCBI Taxonomy" id="936338"/>
    <lineage>
        <taxon>Bacteria</taxon>
        <taxon>Bacillati</taxon>
        <taxon>Actinomycetota</taxon>
        <taxon>Actinomycetes</taxon>
        <taxon>Streptosporangiales</taxon>
        <taxon>Streptosporangiaceae</taxon>
        <taxon>Planobispora</taxon>
    </lineage>
</organism>
<dbReference type="RefSeq" id="WP_204064106.1">
    <property type="nucleotide sequence ID" value="NZ_BOOJ01000023.1"/>
</dbReference>
<evidence type="ECO:0000256" key="4">
    <source>
        <dbReference type="ARBA" id="ARBA00023139"/>
    </source>
</evidence>
<keyword evidence="5" id="KW-0449">Lipoprotein</keyword>
<keyword evidence="2 6" id="KW-0732">Signal</keyword>
<evidence type="ECO:0000313" key="7">
    <source>
        <dbReference type="EMBL" id="GIH91839.1"/>
    </source>
</evidence>
<feature type="chain" id="PRO_5039257738" evidence="6">
    <location>
        <begin position="19"/>
        <end position="426"/>
    </location>
</feature>
<evidence type="ECO:0000256" key="1">
    <source>
        <dbReference type="ARBA" id="ARBA00022475"/>
    </source>
</evidence>
<dbReference type="Pfam" id="PF13416">
    <property type="entry name" value="SBP_bac_8"/>
    <property type="match status" value="1"/>
</dbReference>
<sequence>MTRTPWLTSLGVALAVLAATTTGCSAGGRAGAERVEVSMWSHSAGNPAEIEVINRIIADFNASQDRYTVKPEFFPQAAYNDAIVAAATAGDLPCLLDMDGPVMPNWAWARVIAPLDLPESLTDQFLPSTVGRWNGRIYSIGYWDAALAMFARRSVLESNGVRVPTMDRPWTKDEFDAALVTLKNAGFEHAIDLGNYDTGEWWPYAYSPMLQSFGGDLIDRGTYRTAQGALNGPRAVAFAQWFQSLFTRGLASKSPTPDRQDFLLGNVAIAWNGNWSAPDAIEKYGEDLLLLPPPDFGEGPKIGGASWQWGLSANCPSLDGARRYIAFSLKPEYVAAFSEETGLIPATDAAAALTEEYGPDGRLHELVGFSREYAVIRPPTPAYSVISSVFEKTMQDVMNGADVQTSLDSAVDQIDFNLESNDNYGL</sequence>
<accession>A0A8J3SGX8</accession>
<evidence type="ECO:0000256" key="2">
    <source>
        <dbReference type="ARBA" id="ARBA00022729"/>
    </source>
</evidence>
<protein>
    <submittedName>
        <fullName evidence="7">Sugar-binding protein</fullName>
    </submittedName>
</protein>
<dbReference type="PROSITE" id="PS51257">
    <property type="entry name" value="PROKAR_LIPOPROTEIN"/>
    <property type="match status" value="1"/>
</dbReference>
<keyword evidence="1" id="KW-1003">Cell membrane</keyword>
<proteinExistence type="predicted"/>
<evidence type="ECO:0000256" key="6">
    <source>
        <dbReference type="SAM" id="SignalP"/>
    </source>
</evidence>
<evidence type="ECO:0000256" key="3">
    <source>
        <dbReference type="ARBA" id="ARBA00023136"/>
    </source>
</evidence>
<dbReference type="SUPFAM" id="SSF53850">
    <property type="entry name" value="Periplasmic binding protein-like II"/>
    <property type="match status" value="1"/>
</dbReference>
<dbReference type="EMBL" id="BOOJ01000023">
    <property type="protein sequence ID" value="GIH91839.1"/>
    <property type="molecule type" value="Genomic_DNA"/>
</dbReference>
<dbReference type="Proteomes" id="UP000619788">
    <property type="component" value="Unassembled WGS sequence"/>
</dbReference>
<feature type="signal peptide" evidence="6">
    <location>
        <begin position="1"/>
        <end position="18"/>
    </location>
</feature>
<dbReference type="InterPro" id="IPR050490">
    <property type="entry name" value="Bact_solute-bd_prot1"/>
</dbReference>
<dbReference type="PANTHER" id="PTHR43649">
    <property type="entry name" value="ARABINOSE-BINDING PROTEIN-RELATED"/>
    <property type="match status" value="1"/>
</dbReference>
<name>A0A8J3SGX8_9ACTN</name>
<reference evidence="7 8" key="1">
    <citation type="submission" date="2021-01" db="EMBL/GenBank/DDBJ databases">
        <title>Whole genome shotgun sequence of Planobispora siamensis NBRC 107568.</title>
        <authorList>
            <person name="Komaki H."/>
            <person name="Tamura T."/>
        </authorList>
    </citation>
    <scope>NUCLEOTIDE SEQUENCE [LARGE SCALE GENOMIC DNA]</scope>
    <source>
        <strain evidence="7 8">NBRC 107568</strain>
    </source>
</reference>
<dbReference type="InterPro" id="IPR006059">
    <property type="entry name" value="SBP"/>
</dbReference>
<dbReference type="Gene3D" id="3.40.190.10">
    <property type="entry name" value="Periplasmic binding protein-like II"/>
    <property type="match status" value="1"/>
</dbReference>